<dbReference type="NCBIfam" id="TIGR02937">
    <property type="entry name" value="sigma70-ECF"/>
    <property type="match status" value="1"/>
</dbReference>
<comment type="caution">
    <text evidence="6">The sequence shown here is derived from an EMBL/GenBank/DDBJ whole genome shotgun (WGS) entry which is preliminary data.</text>
</comment>
<protein>
    <submittedName>
        <fullName evidence="6">RNA polymerase sigma factor RpoD/SigA</fullName>
    </submittedName>
</protein>
<evidence type="ECO:0000256" key="2">
    <source>
        <dbReference type="ARBA" id="ARBA00023082"/>
    </source>
</evidence>
<dbReference type="Pfam" id="PF04542">
    <property type="entry name" value="Sigma70_r2"/>
    <property type="match status" value="1"/>
</dbReference>
<dbReference type="Gene3D" id="1.10.601.10">
    <property type="entry name" value="RNA Polymerase Primary Sigma Factor"/>
    <property type="match status" value="1"/>
</dbReference>
<evidence type="ECO:0000256" key="3">
    <source>
        <dbReference type="ARBA" id="ARBA00023125"/>
    </source>
</evidence>
<dbReference type="InterPro" id="IPR007630">
    <property type="entry name" value="RNA_pol_sigma70_r4"/>
</dbReference>
<dbReference type="InterPro" id="IPR050239">
    <property type="entry name" value="Sigma-70_RNA_pol_init_factors"/>
</dbReference>
<reference evidence="6 7" key="1">
    <citation type="submission" date="2019-02" db="EMBL/GenBank/DDBJ databases">
        <title>Pedobacter sp. RP-3-8 sp. nov., isolated from Arctic soil.</title>
        <authorList>
            <person name="Dahal R.H."/>
        </authorList>
    </citation>
    <scope>NUCLEOTIDE SEQUENCE [LARGE SCALE GENOMIC DNA]</scope>
    <source>
        <strain evidence="6 7">RP-3-8</strain>
    </source>
</reference>
<evidence type="ECO:0000313" key="6">
    <source>
        <dbReference type="EMBL" id="TCC94625.1"/>
    </source>
</evidence>
<keyword evidence="7" id="KW-1185">Reference proteome</keyword>
<sequence length="302" mass="34662">MSMELCLLVTQKIAFYMKEIKIERSITRRGEDSLARYLQEISRFPLLNVEEEVILAKKISSGDKAALERLVNCNLRFVVSVAKKYEIEGMPLVDLISEGNIGLVKAAKRFDESRGFKFISYAVWWIRQAILYSIGTHKRMIRLPMNQLSGIMDLWKSEGLLEQQLQRLPTLAELTEFMELPDERVLDYLSNSGDVFSLDLPLEDAEDSPIVNVMTDPMAMPPDAGLEKEAFYINIQRIMNLLSPRDQNILRLAYGMGGGRPLQNEDISNLMGLSSETIRRAKQKALFKLREMKEVKMMLQYL</sequence>
<dbReference type="InterPro" id="IPR007624">
    <property type="entry name" value="RNA_pol_sigma70_r3"/>
</dbReference>
<dbReference type="AlphaFoldDB" id="A0A4R0N482"/>
<dbReference type="InterPro" id="IPR014284">
    <property type="entry name" value="RNA_pol_sigma-70_dom"/>
</dbReference>
<feature type="domain" description="RNA polymerase sigma-70" evidence="5">
    <location>
        <begin position="94"/>
        <end position="107"/>
    </location>
</feature>
<accession>A0A4R0N482</accession>
<dbReference type="InterPro" id="IPR009042">
    <property type="entry name" value="RNA_pol_sigma70_r1_2"/>
</dbReference>
<organism evidence="6 7">
    <name type="scientific">Pedobacter hiemivivus</name>
    <dbReference type="NCBI Taxonomy" id="2530454"/>
    <lineage>
        <taxon>Bacteria</taxon>
        <taxon>Pseudomonadati</taxon>
        <taxon>Bacteroidota</taxon>
        <taxon>Sphingobacteriia</taxon>
        <taxon>Sphingobacteriales</taxon>
        <taxon>Sphingobacteriaceae</taxon>
        <taxon>Pedobacter</taxon>
    </lineage>
</organism>
<name>A0A4R0N482_9SPHI</name>
<dbReference type="GO" id="GO:0016987">
    <property type="term" value="F:sigma factor activity"/>
    <property type="evidence" value="ECO:0007669"/>
    <property type="project" value="UniProtKB-KW"/>
</dbReference>
<evidence type="ECO:0000313" key="7">
    <source>
        <dbReference type="Proteomes" id="UP000291117"/>
    </source>
</evidence>
<dbReference type="SUPFAM" id="SSF88659">
    <property type="entry name" value="Sigma3 and sigma4 domains of RNA polymerase sigma factors"/>
    <property type="match status" value="2"/>
</dbReference>
<evidence type="ECO:0000259" key="5">
    <source>
        <dbReference type="PROSITE" id="PS00715"/>
    </source>
</evidence>
<dbReference type="InterPro" id="IPR013325">
    <property type="entry name" value="RNA_pol_sigma_r2"/>
</dbReference>
<dbReference type="Pfam" id="PF04545">
    <property type="entry name" value="Sigma70_r4"/>
    <property type="match status" value="1"/>
</dbReference>
<dbReference type="EMBL" id="SJSM01000011">
    <property type="protein sequence ID" value="TCC94625.1"/>
    <property type="molecule type" value="Genomic_DNA"/>
</dbReference>
<dbReference type="SUPFAM" id="SSF88946">
    <property type="entry name" value="Sigma2 domain of RNA polymerase sigma factors"/>
    <property type="match status" value="1"/>
</dbReference>
<dbReference type="Gene3D" id="1.10.10.10">
    <property type="entry name" value="Winged helix-like DNA-binding domain superfamily/Winged helix DNA-binding domain"/>
    <property type="match status" value="2"/>
</dbReference>
<keyword evidence="1" id="KW-0805">Transcription regulation</keyword>
<keyword evidence="3" id="KW-0238">DNA-binding</keyword>
<dbReference type="InterPro" id="IPR000943">
    <property type="entry name" value="RNA_pol_sigma70"/>
</dbReference>
<dbReference type="InterPro" id="IPR007627">
    <property type="entry name" value="RNA_pol_sigma70_r2"/>
</dbReference>
<dbReference type="PANTHER" id="PTHR30603">
    <property type="entry name" value="RNA POLYMERASE SIGMA FACTOR RPO"/>
    <property type="match status" value="1"/>
</dbReference>
<dbReference type="InterPro" id="IPR036388">
    <property type="entry name" value="WH-like_DNA-bd_sf"/>
</dbReference>
<dbReference type="InterPro" id="IPR013324">
    <property type="entry name" value="RNA_pol_sigma_r3/r4-like"/>
</dbReference>
<dbReference type="Pfam" id="PF00140">
    <property type="entry name" value="Sigma70_r1_2"/>
    <property type="match status" value="1"/>
</dbReference>
<dbReference type="GO" id="GO:0003677">
    <property type="term" value="F:DNA binding"/>
    <property type="evidence" value="ECO:0007669"/>
    <property type="project" value="UniProtKB-KW"/>
</dbReference>
<dbReference type="PROSITE" id="PS00715">
    <property type="entry name" value="SIGMA70_1"/>
    <property type="match status" value="1"/>
</dbReference>
<dbReference type="PANTHER" id="PTHR30603:SF47">
    <property type="entry name" value="RNA POLYMERASE SIGMA FACTOR SIGD, CHLOROPLASTIC"/>
    <property type="match status" value="1"/>
</dbReference>
<dbReference type="OrthoDB" id="743114at2"/>
<evidence type="ECO:0000256" key="1">
    <source>
        <dbReference type="ARBA" id="ARBA00023015"/>
    </source>
</evidence>
<dbReference type="Pfam" id="PF04539">
    <property type="entry name" value="Sigma70_r3"/>
    <property type="match status" value="1"/>
</dbReference>
<dbReference type="GO" id="GO:0006352">
    <property type="term" value="P:DNA-templated transcription initiation"/>
    <property type="evidence" value="ECO:0007669"/>
    <property type="project" value="InterPro"/>
</dbReference>
<proteinExistence type="predicted"/>
<dbReference type="Proteomes" id="UP000291117">
    <property type="component" value="Unassembled WGS sequence"/>
</dbReference>
<gene>
    <name evidence="6" type="ORF">EZ444_16615</name>
</gene>
<keyword evidence="4" id="KW-0804">Transcription</keyword>
<dbReference type="PRINTS" id="PR00046">
    <property type="entry name" value="SIGMA70FCT"/>
</dbReference>
<keyword evidence="2" id="KW-0731">Sigma factor</keyword>
<evidence type="ECO:0000256" key="4">
    <source>
        <dbReference type="ARBA" id="ARBA00023163"/>
    </source>
</evidence>